<gene>
    <name evidence="3" type="ORF">AZF04_11915</name>
</gene>
<dbReference type="SUPFAM" id="SSF88713">
    <property type="entry name" value="Glycoside hydrolase/deacetylase"/>
    <property type="match status" value="1"/>
</dbReference>
<dbReference type="PANTHER" id="PTHR10587:SF134">
    <property type="entry name" value="SECRETED PROTEIN"/>
    <property type="match status" value="1"/>
</dbReference>
<dbReference type="PROSITE" id="PS51677">
    <property type="entry name" value="NODB"/>
    <property type="match status" value="1"/>
</dbReference>
<organism evidence="3 4">
    <name type="scientific">Alkalihalobacillus trypoxylicola</name>
    <dbReference type="NCBI Taxonomy" id="519424"/>
    <lineage>
        <taxon>Bacteria</taxon>
        <taxon>Bacillati</taxon>
        <taxon>Bacillota</taxon>
        <taxon>Bacilli</taxon>
        <taxon>Bacillales</taxon>
        <taxon>Bacillaceae</taxon>
        <taxon>Alkalihalobacillus</taxon>
    </lineage>
</organism>
<evidence type="ECO:0000313" key="3">
    <source>
        <dbReference type="EMBL" id="KYG27083.1"/>
    </source>
</evidence>
<evidence type="ECO:0000313" key="4">
    <source>
        <dbReference type="Proteomes" id="UP000075806"/>
    </source>
</evidence>
<dbReference type="Pfam" id="PF01522">
    <property type="entry name" value="Polysacc_deac_1"/>
    <property type="match status" value="1"/>
</dbReference>
<proteinExistence type="predicted"/>
<dbReference type="GO" id="GO:0016810">
    <property type="term" value="F:hydrolase activity, acting on carbon-nitrogen (but not peptide) bonds"/>
    <property type="evidence" value="ECO:0007669"/>
    <property type="project" value="InterPro"/>
</dbReference>
<protein>
    <submittedName>
        <fullName evidence="3">Polysaccharide deacetylase</fullName>
    </submittedName>
</protein>
<dbReference type="STRING" id="519424.AZF04_11915"/>
<dbReference type="CDD" id="cd10955">
    <property type="entry name" value="CE4_BH0857_like"/>
    <property type="match status" value="1"/>
</dbReference>
<accession>A0A162CXX3</accession>
<dbReference type="Proteomes" id="UP000075806">
    <property type="component" value="Unassembled WGS sequence"/>
</dbReference>
<feature type="region of interest" description="Disordered" evidence="1">
    <location>
        <begin position="36"/>
        <end position="65"/>
    </location>
</feature>
<name>A0A162CXX3_9BACI</name>
<dbReference type="InterPro" id="IPR011330">
    <property type="entry name" value="Glyco_hydro/deAcase_b/a-brl"/>
</dbReference>
<evidence type="ECO:0000256" key="1">
    <source>
        <dbReference type="SAM" id="MobiDB-lite"/>
    </source>
</evidence>
<comment type="caution">
    <text evidence="3">The sequence shown here is derived from an EMBL/GenBank/DDBJ whole genome shotgun (WGS) entry which is preliminary data.</text>
</comment>
<sequence>MYSLIVISIGIVLFIFFSSSVDKEVAEESMIEENIKNKLEENHDRNETEKSVNDEEQQQKENAESDIDTMLNELKNLKENFDIERYSDVKAEQWGEFVTGVKTKLQTNDQVIALTFDACGGSHGHLYDGELIDFLREENIAATLFINERWISANKEIFLELVKDPLFEIQNHGTDHLPLSIEGKEAWGIKGTESVEGIIEEVLHNQMAITELTGEPPAYFRAGTAFYDEVAVQIVEELGLEVVNYSILGDAGATFSSAQVEKSLLEAEAGDIALLHMNQPNSETFEGVKAAIPQLKELGFEFVQLSEYPLQ</sequence>
<dbReference type="InterPro" id="IPR002509">
    <property type="entry name" value="NODB_dom"/>
</dbReference>
<feature type="compositionally biased region" description="Basic and acidic residues" evidence="1">
    <location>
        <begin position="36"/>
        <end position="63"/>
    </location>
</feature>
<feature type="domain" description="NodB homology" evidence="2">
    <location>
        <begin position="110"/>
        <end position="303"/>
    </location>
</feature>
<dbReference type="PANTHER" id="PTHR10587">
    <property type="entry name" value="GLYCOSYL TRANSFERASE-RELATED"/>
    <property type="match status" value="1"/>
</dbReference>
<keyword evidence="4" id="KW-1185">Reference proteome</keyword>
<evidence type="ECO:0000259" key="2">
    <source>
        <dbReference type="PROSITE" id="PS51677"/>
    </source>
</evidence>
<reference evidence="3" key="1">
    <citation type="submission" date="2016-02" db="EMBL/GenBank/DDBJ databases">
        <title>Genome sequence of Bacillus trypoxylicola KCTC 13244(T).</title>
        <authorList>
            <person name="Jeong H."/>
            <person name="Park S.-H."/>
            <person name="Choi S.-K."/>
        </authorList>
    </citation>
    <scope>NUCLEOTIDE SEQUENCE [LARGE SCALE GENOMIC DNA]</scope>
    <source>
        <strain evidence="3">KCTC 13244</strain>
    </source>
</reference>
<dbReference type="GO" id="GO:0005975">
    <property type="term" value="P:carbohydrate metabolic process"/>
    <property type="evidence" value="ECO:0007669"/>
    <property type="project" value="InterPro"/>
</dbReference>
<dbReference type="Gene3D" id="3.20.20.370">
    <property type="entry name" value="Glycoside hydrolase/deacetylase"/>
    <property type="match status" value="1"/>
</dbReference>
<dbReference type="InterPro" id="IPR050248">
    <property type="entry name" value="Polysacc_deacetylase_ArnD"/>
</dbReference>
<dbReference type="EMBL" id="LTAO01000037">
    <property type="protein sequence ID" value="KYG27083.1"/>
    <property type="molecule type" value="Genomic_DNA"/>
</dbReference>
<dbReference type="AlphaFoldDB" id="A0A162CXX3"/>